<feature type="non-terminal residue" evidence="1">
    <location>
        <position position="1"/>
    </location>
</feature>
<evidence type="ECO:0000313" key="1">
    <source>
        <dbReference type="EMBL" id="KAK0750828.1"/>
    </source>
</evidence>
<name>A0AA40F402_9PEZI</name>
<reference evidence="1" key="1">
    <citation type="submission" date="2023-06" db="EMBL/GenBank/DDBJ databases">
        <title>Genome-scale phylogeny and comparative genomics of the fungal order Sordariales.</title>
        <authorList>
            <consortium name="Lawrence Berkeley National Laboratory"/>
            <person name="Hensen N."/>
            <person name="Bonometti L."/>
            <person name="Westerberg I."/>
            <person name="Brannstrom I.O."/>
            <person name="Guillou S."/>
            <person name="Cros-Aarteil S."/>
            <person name="Calhoun S."/>
            <person name="Haridas S."/>
            <person name="Kuo A."/>
            <person name="Mondo S."/>
            <person name="Pangilinan J."/>
            <person name="Riley R."/>
            <person name="LaButti K."/>
            <person name="Andreopoulos B."/>
            <person name="Lipzen A."/>
            <person name="Chen C."/>
            <person name="Yanf M."/>
            <person name="Daum C."/>
            <person name="Ng V."/>
            <person name="Clum A."/>
            <person name="Steindorff A."/>
            <person name="Ohm R."/>
            <person name="Martin F."/>
            <person name="Silar P."/>
            <person name="Natvig D."/>
            <person name="Lalanne C."/>
            <person name="Gautier V."/>
            <person name="Ament-velasquez S.L."/>
            <person name="Kruys A."/>
            <person name="Hutchinson M.I."/>
            <person name="Powell A.J."/>
            <person name="Barry K."/>
            <person name="Miller A.N."/>
            <person name="Grigoriev I.V."/>
            <person name="Debuchy R."/>
            <person name="Gladieux P."/>
            <person name="Thoren M.H."/>
            <person name="Johannesson H."/>
        </authorList>
    </citation>
    <scope>NUCLEOTIDE SEQUENCE</scope>
    <source>
        <strain evidence="1">SMH3187-1</strain>
    </source>
</reference>
<dbReference type="EMBL" id="JAUKUD010000002">
    <property type="protein sequence ID" value="KAK0750828.1"/>
    <property type="molecule type" value="Genomic_DNA"/>
</dbReference>
<gene>
    <name evidence="1" type="ORF">B0T18DRAFT_320223</name>
</gene>
<dbReference type="AlphaFoldDB" id="A0AA40F402"/>
<keyword evidence="2" id="KW-1185">Reference proteome</keyword>
<comment type="caution">
    <text evidence="1">The sequence shown here is derived from an EMBL/GenBank/DDBJ whole genome shotgun (WGS) entry which is preliminary data.</text>
</comment>
<evidence type="ECO:0000313" key="2">
    <source>
        <dbReference type="Proteomes" id="UP001172155"/>
    </source>
</evidence>
<organism evidence="1 2">
    <name type="scientific">Schizothecium vesticola</name>
    <dbReference type="NCBI Taxonomy" id="314040"/>
    <lineage>
        <taxon>Eukaryota</taxon>
        <taxon>Fungi</taxon>
        <taxon>Dikarya</taxon>
        <taxon>Ascomycota</taxon>
        <taxon>Pezizomycotina</taxon>
        <taxon>Sordariomycetes</taxon>
        <taxon>Sordariomycetidae</taxon>
        <taxon>Sordariales</taxon>
        <taxon>Schizotheciaceae</taxon>
        <taxon>Schizothecium</taxon>
    </lineage>
</organism>
<accession>A0AA40F402</accession>
<dbReference type="Proteomes" id="UP001172155">
    <property type="component" value="Unassembled WGS sequence"/>
</dbReference>
<proteinExistence type="predicted"/>
<protein>
    <submittedName>
        <fullName evidence="1">Uncharacterized protein</fullName>
    </submittedName>
</protein>
<sequence>TTKAFRFPNIPPGTVLIPSQKHSVETHDRKTCQRVGLPCTPGFALTDFKSQGKNLENVILGLYGRADRRQDGTWDKCEFTCLYVQLSRCKTLQGIQLLKPVSVGDFVAIGPGQGMVEAISKLDVLSRQTISRWKQAHPEER</sequence>